<keyword evidence="1" id="KW-1133">Transmembrane helix</keyword>
<gene>
    <name evidence="2" type="ORF">HJO_16325</name>
</gene>
<comment type="caution">
    <text evidence="2">The sequence shown here is derived from an EMBL/GenBank/DDBJ whole genome shotgun (WGS) entry which is preliminary data.</text>
</comment>
<dbReference type="eggNOG" id="COG3182">
    <property type="taxonomic scope" value="Bacteria"/>
</dbReference>
<dbReference type="Proteomes" id="UP000025171">
    <property type="component" value="Unassembled WGS sequence"/>
</dbReference>
<organism evidence="2 3">
    <name type="scientific">Hyphomonas johnsonii MHS-2</name>
    <dbReference type="NCBI Taxonomy" id="1280950"/>
    <lineage>
        <taxon>Bacteria</taxon>
        <taxon>Pseudomonadati</taxon>
        <taxon>Pseudomonadota</taxon>
        <taxon>Alphaproteobacteria</taxon>
        <taxon>Hyphomonadales</taxon>
        <taxon>Hyphomonadaceae</taxon>
        <taxon>Hyphomonas</taxon>
    </lineage>
</organism>
<protein>
    <recommendedName>
        <fullName evidence="4">PepSY-associated TM helix domain-containing protein</fullName>
    </recommendedName>
</protein>
<evidence type="ECO:0000256" key="1">
    <source>
        <dbReference type="SAM" id="Phobius"/>
    </source>
</evidence>
<feature type="transmembrane region" description="Helical" evidence="1">
    <location>
        <begin position="12"/>
        <end position="33"/>
    </location>
</feature>
<accession>A0A059FBJ2</accession>
<feature type="transmembrane region" description="Helical" evidence="1">
    <location>
        <begin position="204"/>
        <end position="227"/>
    </location>
</feature>
<keyword evidence="1" id="KW-0812">Transmembrane</keyword>
<dbReference type="AlphaFoldDB" id="A0A059FBJ2"/>
<dbReference type="PATRIC" id="fig|1280950.3.peg.3274"/>
<dbReference type="EMBL" id="ARYK01000011">
    <property type="protein sequence ID" value="KCZ87967.1"/>
    <property type="molecule type" value="Genomic_DNA"/>
</dbReference>
<name>A0A059FBJ2_9PROT</name>
<evidence type="ECO:0000313" key="2">
    <source>
        <dbReference type="EMBL" id="KCZ87967.1"/>
    </source>
</evidence>
<evidence type="ECO:0000313" key="3">
    <source>
        <dbReference type="Proteomes" id="UP000025171"/>
    </source>
</evidence>
<proteinExistence type="predicted"/>
<sequence length="236" mass="26983">MIAFRVRQWHKWLSLFIGAQVMIWLASGLYMVIMDLDFIHGDHLVRERPDTFMAGYSPEVGFADILSNYPEADEIVLANWIGNPVYRIYTAEGSLLVDAQDGTQRSPLGKADAIAVAQYHYARSRGVASATLIETEADAPTELQSRKLPLWRIDFDDAGATSFYVSPHDGTLVARRHTYWRIFDFAWMLHIMDYDERADVNNTFLRVAAGMGLTLSIIGMWLLWFSFNRRKRINGI</sequence>
<keyword evidence="1" id="KW-0472">Membrane</keyword>
<keyword evidence="3" id="KW-1185">Reference proteome</keyword>
<evidence type="ECO:0008006" key="4">
    <source>
        <dbReference type="Google" id="ProtNLM"/>
    </source>
</evidence>
<reference evidence="2 3" key="1">
    <citation type="journal article" date="2014" name="Antonie Van Leeuwenhoek">
        <title>Hyphomonas beringensis sp. nov. and Hyphomonas chukchiensis sp. nov., isolated from surface seawater of the Bering Sea and Chukchi Sea.</title>
        <authorList>
            <person name="Li C."/>
            <person name="Lai Q."/>
            <person name="Li G."/>
            <person name="Dong C."/>
            <person name="Wang J."/>
            <person name="Liao Y."/>
            <person name="Shao Z."/>
        </authorList>
    </citation>
    <scope>NUCLEOTIDE SEQUENCE [LARGE SCALE GENOMIC DNA]</scope>
    <source>
        <strain evidence="2 3">MHS-2</strain>
    </source>
</reference>
<dbReference type="STRING" id="1280950.HJO_16325"/>